<sequence>MFAKLTTLALAFRFDPQHPTGSTTGGVTDVTWIPEVGDPDTFSLELVDTASQDTVLTTGLGHAIALARTRRNNIDQCLISCSQSHAQARS</sequence>
<reference evidence="2" key="2">
    <citation type="submission" date="2015-01" db="EMBL/GenBank/DDBJ databases">
        <title>Evolutionary Origins and Diversification of the Mycorrhizal Mutualists.</title>
        <authorList>
            <consortium name="DOE Joint Genome Institute"/>
            <consortium name="Mycorrhizal Genomics Consortium"/>
            <person name="Kohler A."/>
            <person name="Kuo A."/>
            <person name="Nagy L.G."/>
            <person name="Floudas D."/>
            <person name="Copeland A."/>
            <person name="Barry K.W."/>
            <person name="Cichocki N."/>
            <person name="Veneault-Fourrey C."/>
            <person name="LaButti K."/>
            <person name="Lindquist E.A."/>
            <person name="Lipzen A."/>
            <person name="Lundell T."/>
            <person name="Morin E."/>
            <person name="Murat C."/>
            <person name="Riley R."/>
            <person name="Ohm R."/>
            <person name="Sun H."/>
            <person name="Tunlid A."/>
            <person name="Henrissat B."/>
            <person name="Grigoriev I.V."/>
            <person name="Hibbett D.S."/>
            <person name="Martin F."/>
        </authorList>
    </citation>
    <scope>NUCLEOTIDE SEQUENCE [LARGE SCALE GENOMIC DNA]</scope>
    <source>
        <strain evidence="2">ATCC 200175</strain>
    </source>
</reference>
<dbReference type="HOGENOM" id="CLU_2441489_0_0_1"/>
<dbReference type="AlphaFoldDB" id="A0A0C9TU50"/>
<dbReference type="EMBL" id="KN819381">
    <property type="protein sequence ID" value="KIJ11337.1"/>
    <property type="molecule type" value="Genomic_DNA"/>
</dbReference>
<keyword evidence="2" id="KW-1185">Reference proteome</keyword>
<organism evidence="1 2">
    <name type="scientific">Paxillus involutus ATCC 200175</name>
    <dbReference type="NCBI Taxonomy" id="664439"/>
    <lineage>
        <taxon>Eukaryota</taxon>
        <taxon>Fungi</taxon>
        <taxon>Dikarya</taxon>
        <taxon>Basidiomycota</taxon>
        <taxon>Agaricomycotina</taxon>
        <taxon>Agaricomycetes</taxon>
        <taxon>Agaricomycetidae</taxon>
        <taxon>Boletales</taxon>
        <taxon>Paxilineae</taxon>
        <taxon>Paxillaceae</taxon>
        <taxon>Paxillus</taxon>
    </lineage>
</organism>
<name>A0A0C9TU50_PAXIN</name>
<accession>A0A0C9TU50</accession>
<evidence type="ECO:0000313" key="1">
    <source>
        <dbReference type="EMBL" id="KIJ11337.1"/>
    </source>
</evidence>
<reference evidence="1 2" key="1">
    <citation type="submission" date="2014-06" db="EMBL/GenBank/DDBJ databases">
        <authorList>
            <consortium name="DOE Joint Genome Institute"/>
            <person name="Kuo A."/>
            <person name="Kohler A."/>
            <person name="Nagy L.G."/>
            <person name="Floudas D."/>
            <person name="Copeland A."/>
            <person name="Barry K.W."/>
            <person name="Cichocki N."/>
            <person name="Veneault-Fourrey C."/>
            <person name="LaButti K."/>
            <person name="Lindquist E.A."/>
            <person name="Lipzen A."/>
            <person name="Lundell T."/>
            <person name="Morin E."/>
            <person name="Murat C."/>
            <person name="Sun H."/>
            <person name="Tunlid A."/>
            <person name="Henrissat B."/>
            <person name="Grigoriev I.V."/>
            <person name="Hibbett D.S."/>
            <person name="Martin F."/>
            <person name="Nordberg H.P."/>
            <person name="Cantor M.N."/>
            <person name="Hua S.X."/>
        </authorList>
    </citation>
    <scope>NUCLEOTIDE SEQUENCE [LARGE SCALE GENOMIC DNA]</scope>
    <source>
        <strain evidence="1 2">ATCC 200175</strain>
    </source>
</reference>
<protein>
    <submittedName>
        <fullName evidence="1">Uncharacterized protein</fullName>
    </submittedName>
</protein>
<evidence type="ECO:0000313" key="2">
    <source>
        <dbReference type="Proteomes" id="UP000053647"/>
    </source>
</evidence>
<gene>
    <name evidence="1" type="ORF">PAXINDRAFT_15731</name>
</gene>
<dbReference type="Proteomes" id="UP000053647">
    <property type="component" value="Unassembled WGS sequence"/>
</dbReference>
<proteinExistence type="predicted"/>